<evidence type="ECO:0008006" key="4">
    <source>
        <dbReference type="Google" id="ProtNLM"/>
    </source>
</evidence>
<sequence>MALSYANAKLSIGKKRGQDSNLKAREDFSSSTSDTGDSRGSSMMNLGILKGEHLKSAKGSGMGRIGPNSVWATTKRLDFNSDVEAGEISKPITDDISLGQGVVYPTEITGLMVDLIMEKDPRCKIINQARVLNNIAPSEVFSVDKDPIISVGSQEDRDIIQVAIEGGEERISSVVTPAKRTKNIRGGTRKHPSKCHSMITRHSKMGIENSSQENVGAEEGGIIRTWNLAEEMTKVIEKGVALGVISNSNYDEETEKEGISNLGHFKAQVSLLKAQVYEIPARPISLIGSMYKILAKVLANRLKLVMDSVIREFQMAFVKNRQILDSFVIAEEIIHMWKKDNKGGLLVKLDFEKAIIVLIMVFWIQ</sequence>
<dbReference type="PANTHER" id="PTHR31635:SF196">
    <property type="entry name" value="REVERSE TRANSCRIPTASE DOMAIN-CONTAINING PROTEIN-RELATED"/>
    <property type="match status" value="1"/>
</dbReference>
<dbReference type="AlphaFoldDB" id="A0AAD5I6G5"/>
<organism evidence="2 3">
    <name type="scientific">Acer negundo</name>
    <name type="common">Box elder</name>
    <dbReference type="NCBI Taxonomy" id="4023"/>
    <lineage>
        <taxon>Eukaryota</taxon>
        <taxon>Viridiplantae</taxon>
        <taxon>Streptophyta</taxon>
        <taxon>Embryophyta</taxon>
        <taxon>Tracheophyta</taxon>
        <taxon>Spermatophyta</taxon>
        <taxon>Magnoliopsida</taxon>
        <taxon>eudicotyledons</taxon>
        <taxon>Gunneridae</taxon>
        <taxon>Pentapetalae</taxon>
        <taxon>rosids</taxon>
        <taxon>malvids</taxon>
        <taxon>Sapindales</taxon>
        <taxon>Sapindaceae</taxon>
        <taxon>Hippocastanoideae</taxon>
        <taxon>Acereae</taxon>
        <taxon>Acer</taxon>
    </lineage>
</organism>
<protein>
    <recommendedName>
        <fullName evidence="4">Reverse transcriptase domain-containing protein</fullName>
    </recommendedName>
</protein>
<dbReference type="EMBL" id="JAJSOW010000108">
    <property type="protein sequence ID" value="KAI9153519.1"/>
    <property type="molecule type" value="Genomic_DNA"/>
</dbReference>
<name>A0AAD5I6G5_ACENE</name>
<evidence type="ECO:0000313" key="3">
    <source>
        <dbReference type="Proteomes" id="UP001064489"/>
    </source>
</evidence>
<evidence type="ECO:0000256" key="1">
    <source>
        <dbReference type="SAM" id="MobiDB-lite"/>
    </source>
</evidence>
<dbReference type="PANTHER" id="PTHR31635">
    <property type="entry name" value="REVERSE TRANSCRIPTASE DOMAIN-CONTAINING PROTEIN-RELATED"/>
    <property type="match status" value="1"/>
</dbReference>
<feature type="compositionally biased region" description="Basic and acidic residues" evidence="1">
    <location>
        <begin position="16"/>
        <end position="28"/>
    </location>
</feature>
<keyword evidence="3" id="KW-1185">Reference proteome</keyword>
<gene>
    <name evidence="2" type="ORF">LWI28_012562</name>
</gene>
<accession>A0AAD5I6G5</accession>
<reference evidence="2" key="1">
    <citation type="journal article" date="2022" name="Plant J.">
        <title>Strategies of tolerance reflected in two North American maple genomes.</title>
        <authorList>
            <person name="McEvoy S.L."/>
            <person name="Sezen U.U."/>
            <person name="Trouern-Trend A."/>
            <person name="McMahon S.M."/>
            <person name="Schaberg P.G."/>
            <person name="Yang J."/>
            <person name="Wegrzyn J.L."/>
            <person name="Swenson N.G."/>
        </authorList>
    </citation>
    <scope>NUCLEOTIDE SEQUENCE</scope>
    <source>
        <strain evidence="2">91603</strain>
    </source>
</reference>
<dbReference type="Proteomes" id="UP001064489">
    <property type="component" value="Chromosome 11"/>
</dbReference>
<feature type="compositionally biased region" description="Low complexity" evidence="1">
    <location>
        <begin position="29"/>
        <end position="42"/>
    </location>
</feature>
<feature type="region of interest" description="Disordered" evidence="1">
    <location>
        <begin position="14"/>
        <end position="42"/>
    </location>
</feature>
<evidence type="ECO:0000313" key="2">
    <source>
        <dbReference type="EMBL" id="KAI9153519.1"/>
    </source>
</evidence>
<proteinExistence type="predicted"/>
<reference evidence="2" key="2">
    <citation type="submission" date="2023-02" db="EMBL/GenBank/DDBJ databases">
        <authorList>
            <person name="Swenson N.G."/>
            <person name="Wegrzyn J.L."/>
            <person name="Mcevoy S.L."/>
        </authorList>
    </citation>
    <scope>NUCLEOTIDE SEQUENCE</scope>
    <source>
        <strain evidence="2">91603</strain>
        <tissue evidence="2">Leaf</tissue>
    </source>
</reference>
<comment type="caution">
    <text evidence="2">The sequence shown here is derived from an EMBL/GenBank/DDBJ whole genome shotgun (WGS) entry which is preliminary data.</text>
</comment>